<accession>A0A840CIU7</accession>
<dbReference type="PROSITE" id="PS50850">
    <property type="entry name" value="MFS"/>
    <property type="match status" value="1"/>
</dbReference>
<feature type="transmembrane region" description="Helical" evidence="7">
    <location>
        <begin position="41"/>
        <end position="65"/>
    </location>
</feature>
<dbReference type="Proteomes" id="UP000555103">
    <property type="component" value="Unassembled WGS sequence"/>
</dbReference>
<feature type="transmembrane region" description="Helical" evidence="7">
    <location>
        <begin position="242"/>
        <end position="262"/>
    </location>
</feature>
<dbReference type="Pfam" id="PF07690">
    <property type="entry name" value="MFS_1"/>
    <property type="match status" value="1"/>
</dbReference>
<feature type="transmembrane region" description="Helical" evidence="7">
    <location>
        <begin position="203"/>
        <end position="222"/>
    </location>
</feature>
<gene>
    <name evidence="9" type="ORF">GGR21_001145</name>
</gene>
<feature type="transmembrane region" description="Helical" evidence="7">
    <location>
        <begin position="269"/>
        <end position="289"/>
    </location>
</feature>
<dbReference type="GO" id="GO:0012505">
    <property type="term" value="C:endomembrane system"/>
    <property type="evidence" value="ECO:0007669"/>
    <property type="project" value="UniProtKB-SubCell"/>
</dbReference>
<dbReference type="RefSeq" id="WP_183306191.1">
    <property type="nucleotide sequence ID" value="NZ_JACIEP010000003.1"/>
</dbReference>
<dbReference type="InterPro" id="IPR020846">
    <property type="entry name" value="MFS_dom"/>
</dbReference>
<feature type="transmembrane region" description="Helical" evidence="7">
    <location>
        <begin position="295"/>
        <end position="321"/>
    </location>
</feature>
<keyword evidence="10" id="KW-1185">Reference proteome</keyword>
<keyword evidence="3" id="KW-0813">Transport</keyword>
<dbReference type="InterPro" id="IPR011701">
    <property type="entry name" value="MFS"/>
</dbReference>
<dbReference type="SUPFAM" id="SSF103473">
    <property type="entry name" value="MFS general substrate transporter"/>
    <property type="match status" value="1"/>
</dbReference>
<dbReference type="Gene3D" id="1.20.1250.20">
    <property type="entry name" value="MFS general substrate transporter like domains"/>
    <property type="match status" value="1"/>
</dbReference>
<keyword evidence="4 7" id="KW-0812">Transmembrane</keyword>
<dbReference type="GO" id="GO:0016020">
    <property type="term" value="C:membrane"/>
    <property type="evidence" value="ECO:0007669"/>
    <property type="project" value="TreeGrafter"/>
</dbReference>
<evidence type="ECO:0000256" key="2">
    <source>
        <dbReference type="ARBA" id="ARBA00008335"/>
    </source>
</evidence>
<evidence type="ECO:0000256" key="4">
    <source>
        <dbReference type="ARBA" id="ARBA00022692"/>
    </source>
</evidence>
<evidence type="ECO:0000313" key="10">
    <source>
        <dbReference type="Proteomes" id="UP000555103"/>
    </source>
</evidence>
<protein>
    <submittedName>
        <fullName evidence="9">Fucose permease</fullName>
    </submittedName>
</protein>
<feature type="transmembrane region" description="Helical" evidence="7">
    <location>
        <begin position="356"/>
        <end position="376"/>
    </location>
</feature>
<comment type="caution">
    <text evidence="9">The sequence shown here is derived from an EMBL/GenBank/DDBJ whole genome shotgun (WGS) entry which is preliminary data.</text>
</comment>
<feature type="domain" description="Major facilitator superfamily (MFS) profile" evidence="8">
    <location>
        <begin position="7"/>
        <end position="381"/>
    </location>
</feature>
<dbReference type="InterPro" id="IPR036259">
    <property type="entry name" value="MFS_trans_sf"/>
</dbReference>
<dbReference type="EMBL" id="JACIEP010000003">
    <property type="protein sequence ID" value="MBB4035256.1"/>
    <property type="molecule type" value="Genomic_DNA"/>
</dbReference>
<name>A0A840CIU7_9BACT</name>
<dbReference type="PANTHER" id="PTHR23514">
    <property type="entry name" value="BYPASS OF STOP CODON PROTEIN 6"/>
    <property type="match status" value="1"/>
</dbReference>
<feature type="transmembrane region" description="Helical" evidence="7">
    <location>
        <begin position="96"/>
        <end position="119"/>
    </location>
</feature>
<comment type="subcellular location">
    <subcellularLocation>
        <location evidence="1">Endomembrane system</location>
        <topology evidence="1">Multi-pass membrane protein</topology>
    </subcellularLocation>
</comment>
<sequence>MYKKNLVYAAACIGMAFFGIAFIVMGSVLPSLTGKYELDHVSASSLVTFLPVGILLGSVVFGPVVDRFGYKILLIVSTIIALLGLLGLSLFNDLNILRFCVFCIGFGGGMLNGSTNALASDISDDKERASRLSILGVFYGIGALGVPVLLGGLSKIYSYEIILQWTAIFMLLCVVYFVAIKFPAPKVAQGFPIKKTLSMIKEPVLLILSFFLFFQSGLEGLFNNWTTSYLKSVSFIQEGDIVLTLTFLVLGMTIARLLLSYLLQKIKQYYILIGSIALSIMGVIILNYATSFPLAATSLFIIGFGLAAGFPVVIGIIGSIFKETTGTAIGFALVIALSGNSILNYLIGYISKTFEISSFPVFLAVLLVLQGLIVIMNSKIINKESK</sequence>
<comment type="similarity">
    <text evidence="2">Belongs to the major facilitator superfamily.</text>
</comment>
<organism evidence="9 10">
    <name type="scientific">Dysgonomonas hofstadii</name>
    <dbReference type="NCBI Taxonomy" id="637886"/>
    <lineage>
        <taxon>Bacteria</taxon>
        <taxon>Pseudomonadati</taxon>
        <taxon>Bacteroidota</taxon>
        <taxon>Bacteroidia</taxon>
        <taxon>Bacteroidales</taxon>
        <taxon>Dysgonomonadaceae</taxon>
        <taxon>Dysgonomonas</taxon>
    </lineage>
</organism>
<evidence type="ECO:0000259" key="8">
    <source>
        <dbReference type="PROSITE" id="PS50850"/>
    </source>
</evidence>
<evidence type="ECO:0000313" key="9">
    <source>
        <dbReference type="EMBL" id="MBB4035256.1"/>
    </source>
</evidence>
<feature type="transmembrane region" description="Helical" evidence="7">
    <location>
        <begin position="131"/>
        <end position="150"/>
    </location>
</feature>
<feature type="transmembrane region" description="Helical" evidence="7">
    <location>
        <begin position="162"/>
        <end position="182"/>
    </location>
</feature>
<feature type="transmembrane region" description="Helical" evidence="7">
    <location>
        <begin position="72"/>
        <end position="90"/>
    </location>
</feature>
<reference evidence="9 10" key="1">
    <citation type="submission" date="2020-08" db="EMBL/GenBank/DDBJ databases">
        <title>Genomic Encyclopedia of Type Strains, Phase IV (KMG-IV): sequencing the most valuable type-strain genomes for metagenomic binning, comparative biology and taxonomic classification.</title>
        <authorList>
            <person name="Goeker M."/>
        </authorList>
    </citation>
    <scope>NUCLEOTIDE SEQUENCE [LARGE SCALE GENOMIC DNA]</scope>
    <source>
        <strain evidence="9 10">DSM 104969</strain>
    </source>
</reference>
<dbReference type="GO" id="GO:0022857">
    <property type="term" value="F:transmembrane transporter activity"/>
    <property type="evidence" value="ECO:0007669"/>
    <property type="project" value="InterPro"/>
</dbReference>
<evidence type="ECO:0000256" key="5">
    <source>
        <dbReference type="ARBA" id="ARBA00022989"/>
    </source>
</evidence>
<dbReference type="AlphaFoldDB" id="A0A840CIU7"/>
<dbReference type="PANTHER" id="PTHR23514:SF3">
    <property type="entry name" value="BYPASS OF STOP CODON PROTEIN 6"/>
    <property type="match status" value="1"/>
</dbReference>
<evidence type="ECO:0000256" key="1">
    <source>
        <dbReference type="ARBA" id="ARBA00004127"/>
    </source>
</evidence>
<feature type="transmembrane region" description="Helical" evidence="7">
    <location>
        <begin position="7"/>
        <end position="29"/>
    </location>
</feature>
<keyword evidence="5 7" id="KW-1133">Transmembrane helix</keyword>
<evidence type="ECO:0000256" key="6">
    <source>
        <dbReference type="ARBA" id="ARBA00023136"/>
    </source>
</evidence>
<proteinExistence type="inferred from homology"/>
<dbReference type="InterPro" id="IPR051788">
    <property type="entry name" value="MFS_Transporter"/>
</dbReference>
<evidence type="ECO:0000256" key="7">
    <source>
        <dbReference type="SAM" id="Phobius"/>
    </source>
</evidence>
<feature type="transmembrane region" description="Helical" evidence="7">
    <location>
        <begin position="328"/>
        <end position="350"/>
    </location>
</feature>
<keyword evidence="6 7" id="KW-0472">Membrane</keyword>
<evidence type="ECO:0000256" key="3">
    <source>
        <dbReference type="ARBA" id="ARBA00022448"/>
    </source>
</evidence>